<feature type="transmembrane region" description="Helical" evidence="2">
    <location>
        <begin position="157"/>
        <end position="178"/>
    </location>
</feature>
<dbReference type="GO" id="GO:0004623">
    <property type="term" value="F:phospholipase A2 activity"/>
    <property type="evidence" value="ECO:0007669"/>
    <property type="project" value="TreeGrafter"/>
</dbReference>
<reference evidence="4" key="1">
    <citation type="journal article" date="2023" name="Mol. Phylogenet. Evol.">
        <title>Genome-scale phylogeny and comparative genomics of the fungal order Sordariales.</title>
        <authorList>
            <person name="Hensen N."/>
            <person name="Bonometti L."/>
            <person name="Westerberg I."/>
            <person name="Brannstrom I.O."/>
            <person name="Guillou S."/>
            <person name="Cros-Aarteil S."/>
            <person name="Calhoun S."/>
            <person name="Haridas S."/>
            <person name="Kuo A."/>
            <person name="Mondo S."/>
            <person name="Pangilinan J."/>
            <person name="Riley R."/>
            <person name="LaButti K."/>
            <person name="Andreopoulos B."/>
            <person name="Lipzen A."/>
            <person name="Chen C."/>
            <person name="Yan M."/>
            <person name="Daum C."/>
            <person name="Ng V."/>
            <person name="Clum A."/>
            <person name="Steindorff A."/>
            <person name="Ohm R.A."/>
            <person name="Martin F."/>
            <person name="Silar P."/>
            <person name="Natvig D.O."/>
            <person name="Lalanne C."/>
            <person name="Gautier V."/>
            <person name="Ament-Velasquez S.L."/>
            <person name="Kruys A."/>
            <person name="Hutchinson M.I."/>
            <person name="Powell A.J."/>
            <person name="Barry K."/>
            <person name="Miller A.N."/>
            <person name="Grigoriev I.V."/>
            <person name="Debuchy R."/>
            <person name="Gladieux P."/>
            <person name="Hiltunen Thoren M."/>
            <person name="Johannesson H."/>
        </authorList>
    </citation>
    <scope>NUCLEOTIDE SEQUENCE</scope>
    <source>
        <strain evidence="4">CBS 508.74</strain>
    </source>
</reference>
<keyword evidence="5" id="KW-1185">Reference proteome</keyword>
<name>A0AAN6T981_9PEZI</name>
<dbReference type="GO" id="GO:0006654">
    <property type="term" value="P:phosphatidic acid biosynthetic process"/>
    <property type="evidence" value="ECO:0007669"/>
    <property type="project" value="TreeGrafter"/>
</dbReference>
<accession>A0AAN6T981</accession>
<dbReference type="InterPro" id="IPR000073">
    <property type="entry name" value="AB_hydrolase_1"/>
</dbReference>
<keyword evidence="2" id="KW-1133">Transmembrane helix</keyword>
<dbReference type="EMBL" id="MU853361">
    <property type="protein sequence ID" value="KAK4108719.1"/>
    <property type="molecule type" value="Genomic_DNA"/>
</dbReference>
<reference evidence="4" key="2">
    <citation type="submission" date="2023-05" db="EMBL/GenBank/DDBJ databases">
        <authorList>
            <consortium name="Lawrence Berkeley National Laboratory"/>
            <person name="Steindorff A."/>
            <person name="Hensen N."/>
            <person name="Bonometti L."/>
            <person name="Westerberg I."/>
            <person name="Brannstrom I.O."/>
            <person name="Guillou S."/>
            <person name="Cros-Aarteil S."/>
            <person name="Calhoun S."/>
            <person name="Haridas S."/>
            <person name="Kuo A."/>
            <person name="Mondo S."/>
            <person name="Pangilinan J."/>
            <person name="Riley R."/>
            <person name="Labutti K."/>
            <person name="Andreopoulos B."/>
            <person name="Lipzen A."/>
            <person name="Chen C."/>
            <person name="Yanf M."/>
            <person name="Daum C."/>
            <person name="Ng V."/>
            <person name="Clum A."/>
            <person name="Ohm R."/>
            <person name="Martin F."/>
            <person name="Silar P."/>
            <person name="Natvig D."/>
            <person name="Lalanne C."/>
            <person name="Gautier V."/>
            <person name="Ament-Velasquez S.L."/>
            <person name="Kruys A."/>
            <person name="Hutchinson M.I."/>
            <person name="Powell A.J."/>
            <person name="Barry K."/>
            <person name="Miller A.N."/>
            <person name="Grigoriev I.V."/>
            <person name="Debuchy R."/>
            <person name="Gladieux P."/>
            <person name="Thoren M.H."/>
            <person name="Johannesson H."/>
        </authorList>
    </citation>
    <scope>NUCLEOTIDE SEQUENCE</scope>
    <source>
        <strain evidence="4">CBS 508.74</strain>
    </source>
</reference>
<dbReference type="RefSeq" id="XP_064666289.1">
    <property type="nucleotide sequence ID" value="XM_064809589.1"/>
</dbReference>
<feature type="domain" description="AB hydrolase-1" evidence="3">
    <location>
        <begin position="55"/>
        <end position="278"/>
    </location>
</feature>
<dbReference type="PANTHER" id="PTHR42886">
    <property type="entry name" value="RE40534P-RELATED"/>
    <property type="match status" value="1"/>
</dbReference>
<dbReference type="Gene3D" id="3.40.50.1820">
    <property type="entry name" value="alpha/beta hydrolase"/>
    <property type="match status" value="1"/>
</dbReference>
<protein>
    <submittedName>
        <fullName evidence="4">Alpha/beta-hydrolase</fullName>
    </submittedName>
</protein>
<comment type="caution">
    <text evidence="4">The sequence shown here is derived from an EMBL/GenBank/DDBJ whole genome shotgun (WGS) entry which is preliminary data.</text>
</comment>
<keyword evidence="2" id="KW-0812">Transmembrane</keyword>
<keyword evidence="2" id="KW-0472">Membrane</keyword>
<proteinExistence type="inferred from homology"/>
<dbReference type="AlphaFoldDB" id="A0AAN6T981"/>
<gene>
    <name evidence="4" type="ORF">N656DRAFT_416996</name>
</gene>
<evidence type="ECO:0000256" key="1">
    <source>
        <dbReference type="ARBA" id="ARBA00038097"/>
    </source>
</evidence>
<dbReference type="GO" id="GO:0055088">
    <property type="term" value="P:lipid homeostasis"/>
    <property type="evidence" value="ECO:0007669"/>
    <property type="project" value="TreeGrafter"/>
</dbReference>
<sequence>MFTFTFRWLRFRRPTAPLPALPTGIERFFVQTPGGGIEVLRGKMPTSAARAGASPLFFIHGGMGGAWVWTEYLEYFAARGIPCYAVSLRGHGGSWHPSFLRMVYGTTKRMLADDAVAALRWVQEREGGKEVVLVGHSSGGGLSQLILSEQDVRVKGLVLAGAVPGFGSLGVYINWWLLDPWFNIRMIFHGYHPNSPLSHPALTRKVFFSEKLPEDYVLKFQERVCAYESFLWPFGMFRPFAKPEKMLPKITSWGSGQSIMILAGEIDKIMTHPIMENLATMYRKAYTKLVGSKKLQAEDVDVGPIPGEGGQDTAGHGVRLCVVPGAGHHMQNDVTWEIGAQKLLAFYEQL</sequence>
<dbReference type="GO" id="GO:0035965">
    <property type="term" value="P:cardiolipin acyl-chain remodeling"/>
    <property type="evidence" value="ECO:0007669"/>
    <property type="project" value="TreeGrafter"/>
</dbReference>
<evidence type="ECO:0000259" key="3">
    <source>
        <dbReference type="Pfam" id="PF00561"/>
    </source>
</evidence>
<dbReference type="GeneID" id="89933713"/>
<dbReference type="Pfam" id="PF00561">
    <property type="entry name" value="Abhydrolase_1"/>
    <property type="match status" value="1"/>
</dbReference>
<evidence type="ECO:0000313" key="5">
    <source>
        <dbReference type="Proteomes" id="UP001302812"/>
    </source>
</evidence>
<evidence type="ECO:0000313" key="4">
    <source>
        <dbReference type="EMBL" id="KAK4108719.1"/>
    </source>
</evidence>
<comment type="similarity">
    <text evidence="1">Belongs to the peptidase S33 family. ABHD4/ABHD5 subfamily.</text>
</comment>
<dbReference type="InterPro" id="IPR029058">
    <property type="entry name" value="AB_hydrolase_fold"/>
</dbReference>
<dbReference type="Proteomes" id="UP001302812">
    <property type="component" value="Unassembled WGS sequence"/>
</dbReference>
<organism evidence="4 5">
    <name type="scientific">Canariomyces notabilis</name>
    <dbReference type="NCBI Taxonomy" id="2074819"/>
    <lineage>
        <taxon>Eukaryota</taxon>
        <taxon>Fungi</taxon>
        <taxon>Dikarya</taxon>
        <taxon>Ascomycota</taxon>
        <taxon>Pezizomycotina</taxon>
        <taxon>Sordariomycetes</taxon>
        <taxon>Sordariomycetidae</taxon>
        <taxon>Sordariales</taxon>
        <taxon>Chaetomiaceae</taxon>
        <taxon>Canariomyces</taxon>
    </lineage>
</organism>
<dbReference type="GO" id="GO:0005743">
    <property type="term" value="C:mitochondrial inner membrane"/>
    <property type="evidence" value="ECO:0007669"/>
    <property type="project" value="TreeGrafter"/>
</dbReference>
<dbReference type="PANTHER" id="PTHR42886:SF29">
    <property type="entry name" value="PUMMELIG, ISOFORM A"/>
    <property type="match status" value="1"/>
</dbReference>
<dbReference type="SUPFAM" id="SSF53474">
    <property type="entry name" value="alpha/beta-Hydrolases"/>
    <property type="match status" value="1"/>
</dbReference>
<dbReference type="GO" id="GO:0042171">
    <property type="term" value="F:lysophosphatidic acid acyltransferase activity"/>
    <property type="evidence" value="ECO:0007669"/>
    <property type="project" value="TreeGrafter"/>
</dbReference>
<evidence type="ECO:0000256" key="2">
    <source>
        <dbReference type="SAM" id="Phobius"/>
    </source>
</evidence>